<protein>
    <recommendedName>
        <fullName evidence="3">F5/8 type C domain-containing protein</fullName>
    </recommendedName>
</protein>
<dbReference type="AlphaFoldDB" id="A0A6C0AVI2"/>
<evidence type="ECO:0000256" key="1">
    <source>
        <dbReference type="SAM" id="Phobius"/>
    </source>
</evidence>
<evidence type="ECO:0008006" key="3">
    <source>
        <dbReference type="Google" id="ProtNLM"/>
    </source>
</evidence>
<keyword evidence="1" id="KW-0472">Membrane</keyword>
<evidence type="ECO:0000313" key="2">
    <source>
        <dbReference type="EMBL" id="QHS83291.1"/>
    </source>
</evidence>
<keyword evidence="1" id="KW-1133">Transmembrane helix</keyword>
<keyword evidence="1" id="KW-0812">Transmembrane</keyword>
<proteinExistence type="predicted"/>
<feature type="transmembrane region" description="Helical" evidence="1">
    <location>
        <begin position="340"/>
        <end position="359"/>
    </location>
</feature>
<dbReference type="EMBL" id="MN738751">
    <property type="protein sequence ID" value="QHS83291.1"/>
    <property type="molecule type" value="Genomic_DNA"/>
</dbReference>
<name>A0A6C0AVI2_9ZZZZ</name>
<reference evidence="2" key="1">
    <citation type="journal article" date="2020" name="Nature">
        <title>Giant virus diversity and host interactions through global metagenomics.</title>
        <authorList>
            <person name="Schulz F."/>
            <person name="Roux S."/>
            <person name="Paez-Espino D."/>
            <person name="Jungbluth S."/>
            <person name="Walsh D.A."/>
            <person name="Denef V.J."/>
            <person name="McMahon K.D."/>
            <person name="Konstantinidis K.T."/>
            <person name="Eloe-Fadrosh E.A."/>
            <person name="Kyrpides N.C."/>
            <person name="Woyke T."/>
        </authorList>
    </citation>
    <scope>NUCLEOTIDE SEQUENCE</scope>
    <source>
        <strain evidence="2">GVMAG-S-ERX555943-30</strain>
    </source>
</reference>
<sequence>MTSSNTPFQIVPLQNEIDFESNNEIIQELPINEQLDPNGSYIIRSSSYSDINNMAYNAFNNDFTSMWECNYKNNESYDGMTMNYPAYKQSPYSKSFPSNYQGGGMDENTFTTNVGSDEQYYEIKGEWLEISLPYQVYLQEYYLATPVFANNNNFPRKFMLVGKNEDSTNETWSLLDNQQTKDTATNGQVFRNFHVNSPDKYSTFRLIILQMPVGFDRVRISMLKLIGTPLLYTLTDEEKEMKKQKLNQDKKVKNRKRNTNNMEGMDNCRQVKGMLRESENGPVVDTFVNLKRGVLTLTYPSIDSFNGIIEEHEMEDEDIVYTNSKEHKETNPNIIDYNQLGMITGFLAVIAGGLVIYKITRNTK</sequence>
<accession>A0A6C0AVI2</accession>
<organism evidence="2">
    <name type="scientific">viral metagenome</name>
    <dbReference type="NCBI Taxonomy" id="1070528"/>
    <lineage>
        <taxon>unclassified sequences</taxon>
        <taxon>metagenomes</taxon>
        <taxon>organismal metagenomes</taxon>
    </lineage>
</organism>